<organism evidence="2 3">
    <name type="scientific">Novosphingobium barchaimii LL02</name>
    <dbReference type="NCBI Taxonomy" id="1114963"/>
    <lineage>
        <taxon>Bacteria</taxon>
        <taxon>Pseudomonadati</taxon>
        <taxon>Pseudomonadota</taxon>
        <taxon>Alphaproteobacteria</taxon>
        <taxon>Sphingomonadales</taxon>
        <taxon>Sphingomonadaceae</taxon>
        <taxon>Novosphingobium</taxon>
    </lineage>
</organism>
<dbReference type="GO" id="GO:0016491">
    <property type="term" value="F:oxidoreductase activity"/>
    <property type="evidence" value="ECO:0007669"/>
    <property type="project" value="UniProtKB-KW"/>
</dbReference>
<name>A0A0J7Y6G3_9SPHN</name>
<proteinExistence type="predicted"/>
<evidence type="ECO:0000313" key="2">
    <source>
        <dbReference type="EMBL" id="KMS59247.1"/>
    </source>
</evidence>
<keyword evidence="1" id="KW-0560">Oxidoreductase</keyword>
<dbReference type="PRINTS" id="PR00081">
    <property type="entry name" value="GDHRDH"/>
</dbReference>
<accession>A0A0J7Y6G3</accession>
<dbReference type="PANTHER" id="PTHR43157:SF31">
    <property type="entry name" value="PHOSPHATIDYLINOSITOL-GLYCAN BIOSYNTHESIS CLASS F PROTEIN"/>
    <property type="match status" value="1"/>
</dbReference>
<dbReference type="EMBL" id="JACU01000002">
    <property type="protein sequence ID" value="KMS59247.1"/>
    <property type="molecule type" value="Genomic_DNA"/>
</dbReference>
<dbReference type="InterPro" id="IPR036291">
    <property type="entry name" value="NAD(P)-bd_dom_sf"/>
</dbReference>
<dbReference type="SUPFAM" id="SSF51735">
    <property type="entry name" value="NAD(P)-binding Rossmann-fold domains"/>
    <property type="match status" value="1"/>
</dbReference>
<sequence length="295" mass="31866">MNAPDPNTPVGRCVVVTGASSGIGKASAEAFARMGWHVIGTGRDAERSASAETDLRALSPPGGRVDFLRGDFAEMANVRRIAAEIAALTDRVHVLVNNAGGVRDGLYTSSEGLEWTFAANHLAPFLLTRELMPLLEQASETSAPGTVRVIAVSSLAHKQCSAMRWNDLMMREDFAAGSAYCQAKLANLLFTRELNRKVEGRGIVAQGMHPGKVRSNFSSHGEPSLKAYMATQNLIMPEQPARTIVWLATAPEPGMHGGRYFYDLAEAQAAPQALDDEAASRLWRESERMLESVNA</sequence>
<dbReference type="Proteomes" id="UP000052268">
    <property type="component" value="Unassembled WGS sequence"/>
</dbReference>
<evidence type="ECO:0000313" key="3">
    <source>
        <dbReference type="Proteomes" id="UP000052268"/>
    </source>
</evidence>
<dbReference type="OrthoDB" id="109589at2"/>
<dbReference type="RefSeq" id="WP_059150033.1">
    <property type="nucleotide sequence ID" value="NZ_KQ130452.1"/>
</dbReference>
<keyword evidence="3" id="KW-1185">Reference proteome</keyword>
<dbReference type="PATRIC" id="fig|1114963.3.peg.602"/>
<dbReference type="AlphaFoldDB" id="A0A0J7Y6G3"/>
<gene>
    <name evidence="2" type="ORF">V474_08515</name>
</gene>
<dbReference type="Pfam" id="PF00106">
    <property type="entry name" value="adh_short"/>
    <property type="match status" value="1"/>
</dbReference>
<dbReference type="InterPro" id="IPR002347">
    <property type="entry name" value="SDR_fam"/>
</dbReference>
<reference evidence="2 3" key="1">
    <citation type="journal article" date="2015" name="G3 (Bethesda)">
        <title>Insights into Ongoing Evolution of the Hexachlorocyclohexane Catabolic Pathway from Comparative Genomics of Ten Sphingomonadaceae Strains.</title>
        <authorList>
            <person name="Pearce S.L."/>
            <person name="Oakeshott J.G."/>
            <person name="Pandey G."/>
        </authorList>
    </citation>
    <scope>NUCLEOTIDE SEQUENCE [LARGE SCALE GENOMIC DNA]</scope>
    <source>
        <strain evidence="2 3">LL02</strain>
    </source>
</reference>
<evidence type="ECO:0000256" key="1">
    <source>
        <dbReference type="ARBA" id="ARBA00023002"/>
    </source>
</evidence>
<dbReference type="PANTHER" id="PTHR43157">
    <property type="entry name" value="PHOSPHATIDYLINOSITOL-GLYCAN BIOSYNTHESIS CLASS F PROTEIN-RELATED"/>
    <property type="match status" value="1"/>
</dbReference>
<protein>
    <submittedName>
        <fullName evidence="2">Short-chain dehydrogenase</fullName>
    </submittedName>
</protein>
<dbReference type="Gene3D" id="3.40.50.720">
    <property type="entry name" value="NAD(P)-binding Rossmann-like Domain"/>
    <property type="match status" value="1"/>
</dbReference>
<comment type="caution">
    <text evidence="2">The sequence shown here is derived from an EMBL/GenBank/DDBJ whole genome shotgun (WGS) entry which is preliminary data.</text>
</comment>